<sequence length="277" mass="30658">MPATPAPGRVGQGTAVEQSRAVAEVQAAVMVARQFPRVEAYSISRMSEACKQPALAKRAFYSFPKGSSTVAGETIHLAKELARCWGNIQYGLVELRRDDEFEQSEMQAWAWDMESNERVSTTFIVPHARWANGKAQKLADFRDIYENNSNNGSRRLREMIFSVLPVWYIEQAKDLCTATLKHGGGVPLPQRIAQATSAYQARGITTEQLEDNRGRKVANWTDMDLAQLEILYQSLQRGEVTPDEAFPEQRVTAAEITRAVPAQPGQGSAANQQGGAE</sequence>
<evidence type="ECO:0000313" key="2">
    <source>
        <dbReference type="Proteomes" id="UP000319103"/>
    </source>
</evidence>
<keyword evidence="2" id="KW-1185">Reference proteome</keyword>
<proteinExistence type="predicted"/>
<dbReference type="EMBL" id="VIGB01000003">
    <property type="protein sequence ID" value="TQF07544.1"/>
    <property type="molecule type" value="Genomic_DNA"/>
</dbReference>
<protein>
    <submittedName>
        <fullName evidence="1">Uncharacterized protein</fullName>
    </submittedName>
</protein>
<comment type="caution">
    <text evidence="1">The sequence shown here is derived from an EMBL/GenBank/DDBJ whole genome shotgun (WGS) entry which is preliminary data.</text>
</comment>
<dbReference type="AlphaFoldDB" id="A0A540WGJ4"/>
<evidence type="ECO:0000313" key="1">
    <source>
        <dbReference type="EMBL" id="TQF07544.1"/>
    </source>
</evidence>
<gene>
    <name evidence="1" type="ORF">E6W39_24430</name>
</gene>
<accession>A0A540WGJ4</accession>
<name>A0A540WGJ4_9ACTN</name>
<reference evidence="1 2" key="1">
    <citation type="submission" date="2019-06" db="EMBL/GenBank/DDBJ databases">
        <title>Description of Kitasatospora acidophila sp. nov. isolated from pine grove soil, and reclassification of Streptomyces novaecaesareae to Kitasatospora novaeceasareae comb. nov.</title>
        <authorList>
            <person name="Kim M.J."/>
        </authorList>
    </citation>
    <scope>NUCLEOTIDE SEQUENCE [LARGE SCALE GENOMIC DNA]</scope>
    <source>
        <strain evidence="1 2">MMS16-CNU292</strain>
    </source>
</reference>
<dbReference type="Proteomes" id="UP000319103">
    <property type="component" value="Unassembled WGS sequence"/>
</dbReference>
<organism evidence="1 2">
    <name type="scientific">Kitasatospora acidiphila</name>
    <dbReference type="NCBI Taxonomy" id="2567942"/>
    <lineage>
        <taxon>Bacteria</taxon>
        <taxon>Bacillati</taxon>
        <taxon>Actinomycetota</taxon>
        <taxon>Actinomycetes</taxon>
        <taxon>Kitasatosporales</taxon>
        <taxon>Streptomycetaceae</taxon>
        <taxon>Kitasatospora</taxon>
    </lineage>
</organism>
<dbReference type="OrthoDB" id="2936921at2"/>